<gene>
    <name evidence="1" type="ORF">CEXT_743171</name>
</gene>
<keyword evidence="2" id="KW-1185">Reference proteome</keyword>
<evidence type="ECO:0000313" key="1">
    <source>
        <dbReference type="EMBL" id="GIY39516.1"/>
    </source>
</evidence>
<comment type="caution">
    <text evidence="1">The sequence shown here is derived from an EMBL/GenBank/DDBJ whole genome shotgun (WGS) entry which is preliminary data.</text>
</comment>
<dbReference type="Proteomes" id="UP001054945">
    <property type="component" value="Unassembled WGS sequence"/>
</dbReference>
<name>A0AAV4T239_CAEEX</name>
<reference evidence="1 2" key="1">
    <citation type="submission" date="2021-06" db="EMBL/GenBank/DDBJ databases">
        <title>Caerostris extrusa draft genome.</title>
        <authorList>
            <person name="Kono N."/>
            <person name="Arakawa K."/>
        </authorList>
    </citation>
    <scope>NUCLEOTIDE SEQUENCE [LARGE SCALE GENOMIC DNA]</scope>
</reference>
<protein>
    <submittedName>
        <fullName evidence="1">Uncharacterized protein</fullName>
    </submittedName>
</protein>
<dbReference type="AlphaFoldDB" id="A0AAV4T239"/>
<accession>A0AAV4T239</accession>
<dbReference type="EMBL" id="BPLR01010475">
    <property type="protein sequence ID" value="GIY39516.1"/>
    <property type="molecule type" value="Genomic_DNA"/>
</dbReference>
<organism evidence="1 2">
    <name type="scientific">Caerostris extrusa</name>
    <name type="common">Bark spider</name>
    <name type="synonym">Caerostris bankana</name>
    <dbReference type="NCBI Taxonomy" id="172846"/>
    <lineage>
        <taxon>Eukaryota</taxon>
        <taxon>Metazoa</taxon>
        <taxon>Ecdysozoa</taxon>
        <taxon>Arthropoda</taxon>
        <taxon>Chelicerata</taxon>
        <taxon>Arachnida</taxon>
        <taxon>Araneae</taxon>
        <taxon>Araneomorphae</taxon>
        <taxon>Entelegynae</taxon>
        <taxon>Araneoidea</taxon>
        <taxon>Araneidae</taxon>
        <taxon>Caerostris</taxon>
    </lineage>
</organism>
<sequence length="103" mass="11653">MIVWEFLLSFEFQPHSLPLPFHQICTAPTTTTYEKLYRVDIEHFPAESSSGWSKEISSGFDRNRQAGGNNNKAALGAMVMAIRLIYGSKRVQQKRYTAGRTGI</sequence>
<proteinExistence type="predicted"/>
<evidence type="ECO:0000313" key="2">
    <source>
        <dbReference type="Proteomes" id="UP001054945"/>
    </source>
</evidence>